<reference evidence="1 2" key="1">
    <citation type="submission" date="2015-06" db="EMBL/GenBank/DDBJ databases">
        <title>Comparative genomics of Burkholderia leaf nodule symbionts.</title>
        <authorList>
            <person name="Carlier A."/>
            <person name="Eberl L."/>
            <person name="Pinto-Carbo M."/>
        </authorList>
    </citation>
    <scope>NUCLEOTIDE SEQUENCE [LARGE SCALE GENOMIC DNA]</scope>
    <source>
        <strain evidence="1 2">UZHbot3</strain>
    </source>
</reference>
<keyword evidence="1" id="KW-0548">Nucleotidyltransferase</keyword>
<organism evidence="1 2">
    <name type="scientific">Candidatus Burkholderia pumila</name>
    <dbReference type="NCBI Taxonomy" id="1090375"/>
    <lineage>
        <taxon>Bacteria</taxon>
        <taxon>Pseudomonadati</taxon>
        <taxon>Pseudomonadota</taxon>
        <taxon>Betaproteobacteria</taxon>
        <taxon>Burkholderiales</taxon>
        <taxon>Burkholderiaceae</taxon>
        <taxon>Burkholderia</taxon>
    </lineage>
</organism>
<gene>
    <name evidence="1" type="ORF">BPMI_01588</name>
</gene>
<protein>
    <submittedName>
        <fullName evidence="1">Retron-type RNA-directed DNA polymerase</fullName>
        <ecNumber evidence="1">2.7.7.49</ecNumber>
    </submittedName>
</protein>
<name>A0ABR5HJV5_9BURK</name>
<evidence type="ECO:0000313" key="1">
    <source>
        <dbReference type="EMBL" id="KMQ77085.1"/>
    </source>
</evidence>
<keyword evidence="1" id="KW-0808">Transferase</keyword>
<dbReference type="Proteomes" id="UP000242951">
    <property type="component" value="Unassembled WGS sequence"/>
</dbReference>
<dbReference type="SUPFAM" id="SSF56672">
    <property type="entry name" value="DNA/RNA polymerases"/>
    <property type="match status" value="1"/>
</dbReference>
<evidence type="ECO:0000313" key="2">
    <source>
        <dbReference type="Proteomes" id="UP000242951"/>
    </source>
</evidence>
<dbReference type="GO" id="GO:0003964">
    <property type="term" value="F:RNA-directed DNA polymerase activity"/>
    <property type="evidence" value="ECO:0007669"/>
    <property type="project" value="UniProtKB-KW"/>
</dbReference>
<dbReference type="EC" id="2.7.7.49" evidence="1"/>
<comment type="caution">
    <text evidence="1">The sequence shown here is derived from an EMBL/GenBank/DDBJ whole genome shotgun (WGS) entry which is preliminary data.</text>
</comment>
<sequence>MKRIDALKAASDEPGAQGVMRELDELYRKRENLRSSDPLDANYRRLVYIRYADDCLISVTGKQDEAVSTMQKVARFLGEKLHLEIASEKSGVVHATRSFTQAFFDLTVPSQISGEPYASKVHVRFGGS</sequence>
<proteinExistence type="predicted"/>
<dbReference type="InterPro" id="IPR043502">
    <property type="entry name" value="DNA/RNA_pol_sf"/>
</dbReference>
<accession>A0ABR5HJV5</accession>
<dbReference type="EMBL" id="LELG01000385">
    <property type="protein sequence ID" value="KMQ77085.1"/>
    <property type="molecule type" value="Genomic_DNA"/>
</dbReference>
<keyword evidence="2" id="KW-1185">Reference proteome</keyword>
<keyword evidence="1" id="KW-0695">RNA-directed DNA polymerase</keyword>